<dbReference type="Pfam" id="PF10483">
    <property type="entry name" value="Elong_Iki1"/>
    <property type="match status" value="1"/>
</dbReference>
<evidence type="ECO:0000256" key="7">
    <source>
        <dbReference type="ARBA" id="ARBA00022694"/>
    </source>
</evidence>
<dbReference type="UniPathway" id="UPA00988"/>
<evidence type="ECO:0000256" key="1">
    <source>
        <dbReference type="ARBA" id="ARBA00004123"/>
    </source>
</evidence>
<evidence type="ECO:0000256" key="4">
    <source>
        <dbReference type="ARBA" id="ARBA00009567"/>
    </source>
</evidence>
<dbReference type="STRING" id="578459.A0A0P9IV10"/>
<keyword evidence="7" id="KW-0819">tRNA processing</keyword>
<dbReference type="GO" id="GO:0033588">
    <property type="term" value="C:elongator holoenzyme complex"/>
    <property type="evidence" value="ECO:0007669"/>
    <property type="project" value="InterPro"/>
</dbReference>
<evidence type="ECO:0000256" key="8">
    <source>
        <dbReference type="ARBA" id="ARBA00023242"/>
    </source>
</evidence>
<dbReference type="RefSeq" id="XP_018269433.1">
    <property type="nucleotide sequence ID" value="XM_018417686.1"/>
</dbReference>
<evidence type="ECO:0000256" key="9">
    <source>
        <dbReference type="SAM" id="MobiDB-lite"/>
    </source>
</evidence>
<name>A0A0P9IV10_RHOGW</name>
<dbReference type="GO" id="GO:0002098">
    <property type="term" value="P:tRNA wobble uridine modification"/>
    <property type="evidence" value="ECO:0007669"/>
    <property type="project" value="InterPro"/>
</dbReference>
<dbReference type="PANTHER" id="PTHR15641">
    <property type="entry name" value="ELONGATOR COMPLEX PROTEIN 5"/>
    <property type="match status" value="1"/>
</dbReference>
<proteinExistence type="inferred from homology"/>
<keyword evidence="6" id="KW-0963">Cytoplasm</keyword>
<keyword evidence="11" id="KW-1185">Reference proteome</keyword>
<comment type="similarity">
    <text evidence="4">Belongs to the ELP5 family.</text>
</comment>
<dbReference type="Gene3D" id="3.40.50.300">
    <property type="entry name" value="P-loop containing nucleotide triphosphate hydrolases"/>
    <property type="match status" value="1"/>
</dbReference>
<feature type="compositionally biased region" description="Pro residues" evidence="9">
    <location>
        <begin position="318"/>
        <end position="327"/>
    </location>
</feature>
<evidence type="ECO:0000256" key="2">
    <source>
        <dbReference type="ARBA" id="ARBA00004496"/>
    </source>
</evidence>
<feature type="compositionally biased region" description="Acidic residues" evidence="9">
    <location>
        <begin position="408"/>
        <end position="421"/>
    </location>
</feature>
<feature type="region of interest" description="Disordered" evidence="9">
    <location>
        <begin position="317"/>
        <end position="342"/>
    </location>
</feature>
<gene>
    <name evidence="10" type="ORF">RHOBADRAFT_55136</name>
</gene>
<accession>A0A0P9IV10</accession>
<feature type="compositionally biased region" description="Low complexity" evidence="9">
    <location>
        <begin position="328"/>
        <end position="342"/>
    </location>
</feature>
<reference evidence="10 11" key="1">
    <citation type="journal article" date="2015" name="Front. Microbiol.">
        <title>Genome sequence of the plant growth promoting endophytic yeast Rhodotorula graminis WP1.</title>
        <authorList>
            <person name="Firrincieli A."/>
            <person name="Otillar R."/>
            <person name="Salamov A."/>
            <person name="Schmutz J."/>
            <person name="Khan Z."/>
            <person name="Redman R.S."/>
            <person name="Fleck N.D."/>
            <person name="Lindquist E."/>
            <person name="Grigoriev I.V."/>
            <person name="Doty S.L."/>
        </authorList>
    </citation>
    <scope>NUCLEOTIDE SEQUENCE [LARGE SCALE GENOMIC DNA]</scope>
    <source>
        <strain evidence="10 11">WP1</strain>
    </source>
</reference>
<dbReference type="PANTHER" id="PTHR15641:SF1">
    <property type="entry name" value="ELONGATOR COMPLEX PROTEIN 5"/>
    <property type="match status" value="1"/>
</dbReference>
<dbReference type="Proteomes" id="UP000053890">
    <property type="component" value="Unassembled WGS sequence"/>
</dbReference>
<dbReference type="GO" id="GO:0005829">
    <property type="term" value="C:cytosol"/>
    <property type="evidence" value="ECO:0007669"/>
    <property type="project" value="TreeGrafter"/>
</dbReference>
<dbReference type="InterPro" id="IPR027417">
    <property type="entry name" value="P-loop_NTPase"/>
</dbReference>
<dbReference type="GeneID" id="28978134"/>
<dbReference type="AlphaFoldDB" id="A0A0P9IV10"/>
<organism evidence="10 11">
    <name type="scientific">Rhodotorula graminis (strain WP1)</name>
    <dbReference type="NCBI Taxonomy" id="578459"/>
    <lineage>
        <taxon>Eukaryota</taxon>
        <taxon>Fungi</taxon>
        <taxon>Dikarya</taxon>
        <taxon>Basidiomycota</taxon>
        <taxon>Pucciniomycotina</taxon>
        <taxon>Microbotryomycetes</taxon>
        <taxon>Sporidiobolales</taxon>
        <taxon>Sporidiobolaceae</taxon>
        <taxon>Rhodotorula</taxon>
    </lineage>
</organism>
<evidence type="ECO:0000256" key="5">
    <source>
        <dbReference type="ARBA" id="ARBA00020264"/>
    </source>
</evidence>
<evidence type="ECO:0000313" key="11">
    <source>
        <dbReference type="Proteomes" id="UP000053890"/>
    </source>
</evidence>
<sequence length="421" mass="42788">MLDAALHNRLQAAATSSGHAPLVVLSDSLLQPSLAALRTFVHSALVAPPQSSVVLVCAEQQPHRLLPPRPTYDPQRLRVVDGSLAAPFASTSTATSPSTLAPCASYESVDLSATSGTADLVAAATGAIAAAAAPPAAADDHAPLLVVLDSANALADELEGGVSDALRVVKACLGALKGRKGARLVVVHHDDLPPCPTSSSSALPSALVPSLLTSLLAPTLSPSTLHLSLRPSSHLETLATHYALPLPVAPPSSSNPSPDPRAHGMLRALAARAVGDPFVRPRGAEEEDERVELGRARALPSALPRLPPRRCFGILPPTASPGPPPVHPSAAPAASASPLTFSPSDTLTPVQLAARAAVPNPFAHANLPIYGQEGYVVPVLPGALRDGGGGGGTVGGGGGIEYTPDRGDDWDEEDPDGDVEL</sequence>
<dbReference type="EMBL" id="KQ474083">
    <property type="protein sequence ID" value="KPV73384.1"/>
    <property type="molecule type" value="Genomic_DNA"/>
</dbReference>
<feature type="compositionally biased region" description="Gly residues" evidence="9">
    <location>
        <begin position="387"/>
        <end position="400"/>
    </location>
</feature>
<evidence type="ECO:0000256" key="3">
    <source>
        <dbReference type="ARBA" id="ARBA00005043"/>
    </source>
</evidence>
<dbReference type="GO" id="GO:0000049">
    <property type="term" value="F:tRNA binding"/>
    <property type="evidence" value="ECO:0007669"/>
    <property type="project" value="TreeGrafter"/>
</dbReference>
<protein>
    <recommendedName>
        <fullName evidence="5">Elongator complex protein 5</fullName>
    </recommendedName>
</protein>
<evidence type="ECO:0000256" key="6">
    <source>
        <dbReference type="ARBA" id="ARBA00022490"/>
    </source>
</evidence>
<keyword evidence="8" id="KW-0539">Nucleus</keyword>
<feature type="region of interest" description="Disordered" evidence="9">
    <location>
        <begin position="387"/>
        <end position="421"/>
    </location>
</feature>
<comment type="subcellular location">
    <subcellularLocation>
        <location evidence="2">Cytoplasm</location>
    </subcellularLocation>
    <subcellularLocation>
        <location evidence="1">Nucleus</location>
    </subcellularLocation>
</comment>
<dbReference type="GO" id="GO:0005634">
    <property type="term" value="C:nucleus"/>
    <property type="evidence" value="ECO:0007669"/>
    <property type="project" value="UniProtKB-SubCell"/>
</dbReference>
<evidence type="ECO:0000313" key="10">
    <source>
        <dbReference type="EMBL" id="KPV73384.1"/>
    </source>
</evidence>
<comment type="pathway">
    <text evidence="3">tRNA modification; 5-methoxycarbonylmethyl-2-thiouridine-tRNA biosynthesis.</text>
</comment>
<dbReference type="InterPro" id="IPR019519">
    <property type="entry name" value="Elp5"/>
</dbReference>